<sequence>MEENVGHLCYGLELGKTDNWRKPLEIEVRDRVMLKVPPWKGVVHFGKKGKLALRYVGPFEILERIGPVAYRLRLPEESECKTLCFIEEPVEILGREIKNLKHSKIPLVKIHWDSKCGRADESAS</sequence>
<evidence type="ECO:0000313" key="2">
    <source>
        <dbReference type="EMBL" id="GJS73919.1"/>
    </source>
</evidence>
<name>A0ABQ4Y8B3_9ASTR</name>
<accession>A0ABQ4Y8B3</accession>
<gene>
    <name evidence="2" type="ORF">Tco_0706760</name>
</gene>
<reference evidence="2" key="2">
    <citation type="submission" date="2022-01" db="EMBL/GenBank/DDBJ databases">
        <authorList>
            <person name="Yamashiro T."/>
            <person name="Shiraishi A."/>
            <person name="Satake H."/>
            <person name="Nakayama K."/>
        </authorList>
    </citation>
    <scope>NUCLEOTIDE SEQUENCE</scope>
</reference>
<dbReference type="EMBL" id="BQNB010010192">
    <property type="protein sequence ID" value="GJS73919.1"/>
    <property type="molecule type" value="Genomic_DNA"/>
</dbReference>
<evidence type="ECO:0000259" key="1">
    <source>
        <dbReference type="Pfam" id="PF24626"/>
    </source>
</evidence>
<evidence type="ECO:0000313" key="3">
    <source>
        <dbReference type="Proteomes" id="UP001151760"/>
    </source>
</evidence>
<dbReference type="PANTHER" id="PTHR46148">
    <property type="entry name" value="CHROMO DOMAIN-CONTAINING PROTEIN"/>
    <property type="match status" value="1"/>
</dbReference>
<organism evidence="2 3">
    <name type="scientific">Tanacetum coccineum</name>
    <dbReference type="NCBI Taxonomy" id="301880"/>
    <lineage>
        <taxon>Eukaryota</taxon>
        <taxon>Viridiplantae</taxon>
        <taxon>Streptophyta</taxon>
        <taxon>Embryophyta</taxon>
        <taxon>Tracheophyta</taxon>
        <taxon>Spermatophyta</taxon>
        <taxon>Magnoliopsida</taxon>
        <taxon>eudicotyledons</taxon>
        <taxon>Gunneridae</taxon>
        <taxon>Pentapetalae</taxon>
        <taxon>asterids</taxon>
        <taxon>campanulids</taxon>
        <taxon>Asterales</taxon>
        <taxon>Asteraceae</taxon>
        <taxon>Asteroideae</taxon>
        <taxon>Anthemideae</taxon>
        <taxon>Anthemidinae</taxon>
        <taxon>Tanacetum</taxon>
    </lineage>
</organism>
<keyword evidence="3" id="KW-1185">Reference proteome</keyword>
<comment type="caution">
    <text evidence="2">The sequence shown here is derived from an EMBL/GenBank/DDBJ whole genome shotgun (WGS) entry which is preliminary data.</text>
</comment>
<protein>
    <recommendedName>
        <fullName evidence="1">Tf2-1-like SH3-like domain-containing protein</fullName>
    </recommendedName>
</protein>
<dbReference type="InterPro" id="IPR056924">
    <property type="entry name" value="SH3_Tf2-1"/>
</dbReference>
<dbReference type="PANTHER" id="PTHR46148:SF59">
    <property type="entry name" value="NUCLEOTIDYLTRANSFERASE, RIBONUCLEASE H"/>
    <property type="match status" value="1"/>
</dbReference>
<dbReference type="Proteomes" id="UP001151760">
    <property type="component" value="Unassembled WGS sequence"/>
</dbReference>
<proteinExistence type="predicted"/>
<reference evidence="2" key="1">
    <citation type="journal article" date="2022" name="Int. J. Mol. Sci.">
        <title>Draft Genome of Tanacetum Coccineum: Genomic Comparison of Closely Related Tanacetum-Family Plants.</title>
        <authorList>
            <person name="Yamashiro T."/>
            <person name="Shiraishi A."/>
            <person name="Nakayama K."/>
            <person name="Satake H."/>
        </authorList>
    </citation>
    <scope>NUCLEOTIDE SEQUENCE</scope>
</reference>
<feature type="domain" description="Tf2-1-like SH3-like" evidence="1">
    <location>
        <begin position="30"/>
        <end position="79"/>
    </location>
</feature>
<dbReference type="Pfam" id="PF24626">
    <property type="entry name" value="SH3_Tf2-1"/>
    <property type="match status" value="1"/>
</dbReference>